<accession>A0ABY9XNY5</accession>
<dbReference type="RefSeq" id="WP_415864520.1">
    <property type="nucleotide sequence ID" value="NZ_CP134537.1"/>
</dbReference>
<name>A0ABY9XNY5_9FLAO</name>
<sequence length="161" mass="18417">MSIPKYWDAQNATEYHLALLETVTKIDDNHTPTIYTKELGKFLGKYGIPVKYQIIDNKVVITGFRYKDVDKIDDLKIGDAILEIDGVTIEELIQSKSKYIPASHKKGKERNSFLILSGNEKQEVSIKNERDGEISEKKLIDMTFQHFNGNTQLLKMKPNGK</sequence>
<dbReference type="Gene3D" id="3.30.750.44">
    <property type="match status" value="1"/>
</dbReference>
<evidence type="ECO:0008006" key="3">
    <source>
        <dbReference type="Google" id="ProtNLM"/>
    </source>
</evidence>
<gene>
    <name evidence="1" type="ORF">RHP51_10455</name>
</gene>
<organism evidence="1 2">
    <name type="scientific">Thalassobellus suaedae</name>
    <dbReference type="NCBI Taxonomy" id="3074124"/>
    <lineage>
        <taxon>Bacteria</taxon>
        <taxon>Pseudomonadati</taxon>
        <taxon>Bacteroidota</taxon>
        <taxon>Flavobacteriia</taxon>
        <taxon>Flavobacteriales</taxon>
        <taxon>Flavobacteriaceae</taxon>
        <taxon>Thalassobellus</taxon>
    </lineage>
</organism>
<dbReference type="EMBL" id="CP134537">
    <property type="protein sequence ID" value="WNH07632.1"/>
    <property type="molecule type" value="Genomic_DNA"/>
</dbReference>
<dbReference type="Proteomes" id="UP001302806">
    <property type="component" value="Chromosome"/>
</dbReference>
<proteinExistence type="predicted"/>
<evidence type="ECO:0000313" key="2">
    <source>
        <dbReference type="Proteomes" id="UP001302806"/>
    </source>
</evidence>
<protein>
    <recommendedName>
        <fullName evidence="3">PDZ domain-containing protein</fullName>
    </recommendedName>
</protein>
<dbReference type="InterPro" id="IPR036034">
    <property type="entry name" value="PDZ_sf"/>
</dbReference>
<evidence type="ECO:0000313" key="1">
    <source>
        <dbReference type="EMBL" id="WNH07632.1"/>
    </source>
</evidence>
<reference evidence="1 2" key="1">
    <citation type="submission" date="2023-09" db="EMBL/GenBank/DDBJ databases">
        <title>Thalassobella suaedae gen. nov., sp. nov., a marine bacterium of the family Flavobacteriaceae isolated from a halophyte Suaeda japonica.</title>
        <authorList>
            <person name="Lee S.Y."/>
            <person name="Hwang C.Y."/>
        </authorList>
    </citation>
    <scope>NUCLEOTIDE SEQUENCE [LARGE SCALE GENOMIC DNA]</scope>
    <source>
        <strain evidence="1 2">HL-DH14</strain>
    </source>
</reference>
<dbReference type="Gene3D" id="2.30.42.10">
    <property type="match status" value="1"/>
</dbReference>